<feature type="domain" description="F-box" evidence="1">
    <location>
        <begin position="10"/>
        <end position="52"/>
    </location>
</feature>
<comment type="caution">
    <text evidence="2">The sequence shown here is derived from an EMBL/GenBank/DDBJ whole genome shotgun (WGS) entry which is preliminary data.</text>
</comment>
<dbReference type="Gene3D" id="3.80.10.10">
    <property type="entry name" value="Ribonuclease Inhibitor"/>
    <property type="match status" value="1"/>
</dbReference>
<dbReference type="Proteomes" id="UP000796880">
    <property type="component" value="Unassembled WGS sequence"/>
</dbReference>
<reference evidence="2" key="1">
    <citation type="submission" date="2020-03" db="EMBL/GenBank/DDBJ databases">
        <title>A high-quality chromosome-level genome assembly of a woody plant with both climbing and erect habits, Rhamnella rubrinervis.</title>
        <authorList>
            <person name="Lu Z."/>
            <person name="Yang Y."/>
            <person name="Zhu X."/>
            <person name="Sun Y."/>
        </authorList>
    </citation>
    <scope>NUCLEOTIDE SEQUENCE</scope>
    <source>
        <strain evidence="2">BYM</strain>
        <tissue evidence="2">Leaf</tissue>
    </source>
</reference>
<dbReference type="AlphaFoldDB" id="A0A8K0E2S3"/>
<sequence>MEEDSDFRQWDDLIPDALGLIFKHLPIQEILTVVPRVCKSWGRAVSGPYCWQEIDIEQWSRHRRPETLHRMLQMLMTRSSGVLRKLSISGLPNDHSLSLIADHAKSLQTLRLPRSEINDSVVEQVAAMFSSLTYLDVSYCRNLGGPALEAIGKHCKNLTVLRRNMHPLEIIDKLSQNDEAFAIANTMPKLKHLEIAYLLICTEAVLKILVSCPELKLLDVRGCWNVKLDVKRFLLCGLKVIGPLADCYDINGWDDYSDDSNSSSYLAWDFVAGDIDFNYDEDGIWEDDDGHSIEDVEMTFYDGLDFDDAGIDWPPSP</sequence>
<evidence type="ECO:0000313" key="3">
    <source>
        <dbReference type="Proteomes" id="UP000796880"/>
    </source>
</evidence>
<gene>
    <name evidence="2" type="ORF">FNV43_RR17537</name>
</gene>
<dbReference type="FunFam" id="1.20.1280.50:FF:000022">
    <property type="entry name" value="F-box protein FBW2"/>
    <property type="match status" value="1"/>
</dbReference>
<dbReference type="Pfam" id="PF00646">
    <property type="entry name" value="F-box"/>
    <property type="match status" value="1"/>
</dbReference>
<dbReference type="EMBL" id="VOIH02000008">
    <property type="protein sequence ID" value="KAF3439261.1"/>
    <property type="molecule type" value="Genomic_DNA"/>
</dbReference>
<dbReference type="PANTHER" id="PTHR38926">
    <property type="entry name" value="F-BOX DOMAIN CONTAINING PROTEIN, EXPRESSED"/>
    <property type="match status" value="1"/>
</dbReference>
<proteinExistence type="predicted"/>
<accession>A0A8K0E2S3</accession>
<dbReference type="InterPro" id="IPR001810">
    <property type="entry name" value="F-box_dom"/>
</dbReference>
<protein>
    <recommendedName>
        <fullName evidence="1">F-box domain-containing protein</fullName>
    </recommendedName>
</protein>
<name>A0A8K0E2S3_9ROSA</name>
<dbReference type="Gene3D" id="1.20.1280.50">
    <property type="match status" value="1"/>
</dbReference>
<evidence type="ECO:0000313" key="2">
    <source>
        <dbReference type="EMBL" id="KAF3439261.1"/>
    </source>
</evidence>
<dbReference type="OrthoDB" id="550575at2759"/>
<dbReference type="SUPFAM" id="SSF52047">
    <property type="entry name" value="RNI-like"/>
    <property type="match status" value="1"/>
</dbReference>
<evidence type="ECO:0000259" key="1">
    <source>
        <dbReference type="Pfam" id="PF00646"/>
    </source>
</evidence>
<keyword evidence="3" id="KW-1185">Reference proteome</keyword>
<organism evidence="2 3">
    <name type="scientific">Rhamnella rubrinervis</name>
    <dbReference type="NCBI Taxonomy" id="2594499"/>
    <lineage>
        <taxon>Eukaryota</taxon>
        <taxon>Viridiplantae</taxon>
        <taxon>Streptophyta</taxon>
        <taxon>Embryophyta</taxon>
        <taxon>Tracheophyta</taxon>
        <taxon>Spermatophyta</taxon>
        <taxon>Magnoliopsida</taxon>
        <taxon>eudicotyledons</taxon>
        <taxon>Gunneridae</taxon>
        <taxon>Pentapetalae</taxon>
        <taxon>rosids</taxon>
        <taxon>fabids</taxon>
        <taxon>Rosales</taxon>
        <taxon>Rhamnaceae</taxon>
        <taxon>rhamnoid group</taxon>
        <taxon>Rhamneae</taxon>
        <taxon>Rhamnella</taxon>
    </lineage>
</organism>
<dbReference type="PANTHER" id="PTHR38926:SF80">
    <property type="entry name" value="F-BOX DOMAIN, LEUCINE-RICH REPEAT DOMAIN SUPERFAMILY"/>
    <property type="match status" value="1"/>
</dbReference>
<dbReference type="InterPro" id="IPR032675">
    <property type="entry name" value="LRR_dom_sf"/>
</dbReference>